<keyword evidence="2" id="KW-1185">Reference proteome</keyword>
<organism evidence="2 3">
    <name type="scientific">Acrobeloides nanus</name>
    <dbReference type="NCBI Taxonomy" id="290746"/>
    <lineage>
        <taxon>Eukaryota</taxon>
        <taxon>Metazoa</taxon>
        <taxon>Ecdysozoa</taxon>
        <taxon>Nematoda</taxon>
        <taxon>Chromadorea</taxon>
        <taxon>Rhabditida</taxon>
        <taxon>Tylenchina</taxon>
        <taxon>Cephalobomorpha</taxon>
        <taxon>Cephaloboidea</taxon>
        <taxon>Cephalobidae</taxon>
        <taxon>Acrobeloides</taxon>
    </lineage>
</organism>
<protein>
    <submittedName>
        <fullName evidence="3">Uncharacterized protein</fullName>
    </submittedName>
</protein>
<feature type="signal peptide" evidence="1">
    <location>
        <begin position="1"/>
        <end position="23"/>
    </location>
</feature>
<evidence type="ECO:0000313" key="3">
    <source>
        <dbReference type="WBParaSite" id="ACRNAN_scaffold3898.g21176.t2"/>
    </source>
</evidence>
<dbReference type="WBParaSite" id="ACRNAN_scaffold3898.g21176.t2">
    <property type="protein sequence ID" value="ACRNAN_scaffold3898.g21176.t2"/>
    <property type="gene ID" value="ACRNAN_scaffold3898.g21176"/>
</dbReference>
<proteinExistence type="predicted"/>
<evidence type="ECO:0000256" key="1">
    <source>
        <dbReference type="SAM" id="SignalP"/>
    </source>
</evidence>
<dbReference type="Proteomes" id="UP000887540">
    <property type="component" value="Unplaced"/>
</dbReference>
<reference evidence="3" key="1">
    <citation type="submission" date="2022-11" db="UniProtKB">
        <authorList>
            <consortium name="WormBaseParasite"/>
        </authorList>
    </citation>
    <scope>IDENTIFICATION</scope>
</reference>
<feature type="chain" id="PRO_5036742164" evidence="1">
    <location>
        <begin position="24"/>
        <end position="455"/>
    </location>
</feature>
<sequence>MSSPIPLFNFLLLIKSFILVVKTIQTPCADQTQRCGILIEEFERQIQDTIQTPCADQTQRCGILIEEFERQIQDVKALAFRRCFISTSCLQERLAFDDCYAKSIRAVRAPFNGDSVPNDSFFDSAERYSAQIEQCFGGVEHPKDLPSMLNDEDSIYARSVFSTEFSDRLWGLSEATFTESIMDPHEACMVKDYPTRIFGGGISRIVDSSNPKLNNYNTSCLLNANEITCYKTLLVQDDRFQQLVKQRDRSLRSCIQSIRAQEACRTGDGSRFRSCVCNAREEFENRLQASLLECTRKSEVGQLYSIILRYSQQEGLLNNDSGFGQYRLPVEYQRTPSSEQRSHVAQKYETTDQNQCSCTCDNNQGKTYPSYHSYSDHSASIYQPETVTAAAHISSSDEVQGANYQYPYYQNYYYQRPGLFSASFDPTEAVADGFKRFWHGLPPVRRRIVKRAKRT</sequence>
<evidence type="ECO:0000313" key="2">
    <source>
        <dbReference type="Proteomes" id="UP000887540"/>
    </source>
</evidence>
<keyword evidence="1" id="KW-0732">Signal</keyword>
<name>A0A914DTS0_9BILA</name>
<accession>A0A914DTS0</accession>
<dbReference type="AlphaFoldDB" id="A0A914DTS0"/>